<dbReference type="InterPro" id="IPR027417">
    <property type="entry name" value="P-loop_NTPase"/>
</dbReference>
<keyword evidence="3" id="KW-1185">Reference proteome</keyword>
<reference evidence="3" key="1">
    <citation type="submission" date="2013-09" db="EMBL/GenBank/DDBJ databases">
        <title>The Genome Sequence of Anopheles maculatus species B.</title>
        <authorList>
            <consortium name="The Broad Institute Genomics Platform"/>
            <person name="Neafsey D.E."/>
            <person name="Besansky N."/>
            <person name="Howell P."/>
            <person name="Walton C."/>
            <person name="Young S.K."/>
            <person name="Zeng Q."/>
            <person name="Gargeya S."/>
            <person name="Fitzgerald M."/>
            <person name="Haas B."/>
            <person name="Abouelleil A."/>
            <person name="Allen A.W."/>
            <person name="Alvarado L."/>
            <person name="Arachchi H.M."/>
            <person name="Berlin A.M."/>
            <person name="Chapman S.B."/>
            <person name="Gainer-Dewar J."/>
            <person name="Goldberg J."/>
            <person name="Griggs A."/>
            <person name="Gujja S."/>
            <person name="Hansen M."/>
            <person name="Howarth C."/>
            <person name="Imamovic A."/>
            <person name="Ireland A."/>
            <person name="Larimer J."/>
            <person name="McCowan C."/>
            <person name="Murphy C."/>
            <person name="Pearson M."/>
            <person name="Poon T.W."/>
            <person name="Priest M."/>
            <person name="Roberts A."/>
            <person name="Saif S."/>
            <person name="Shea T."/>
            <person name="Sisk P."/>
            <person name="Sykes S."/>
            <person name="Wortman J."/>
            <person name="Nusbaum C."/>
            <person name="Birren B."/>
        </authorList>
    </citation>
    <scope>NUCLEOTIDE SEQUENCE [LARGE SCALE GENOMIC DNA]</scope>
    <source>
        <strain evidence="3">maculatus3</strain>
    </source>
</reference>
<dbReference type="InterPro" id="IPR000863">
    <property type="entry name" value="Sulfotransferase_dom"/>
</dbReference>
<sequence>MDPLEYNPLGDDLRERLDTFFGRRDHFIEVNPGRVVMPKAFADYGDSIRALPIRSNDVWLMSFPRAGSTWAQEMVWLLGNNLDYDAARNQLQQVRTPLLELSAIFSDDRGVEETVT</sequence>
<name>A0A182SI82_9DIPT</name>
<dbReference type="SUPFAM" id="SSF52540">
    <property type="entry name" value="P-loop containing nucleoside triphosphate hydrolases"/>
    <property type="match status" value="1"/>
</dbReference>
<dbReference type="AlphaFoldDB" id="A0A182SI82"/>
<dbReference type="Gene3D" id="3.40.50.300">
    <property type="entry name" value="P-loop containing nucleotide triphosphate hydrolases"/>
    <property type="match status" value="1"/>
</dbReference>
<dbReference type="Pfam" id="PF00685">
    <property type="entry name" value="Sulfotransfer_1"/>
    <property type="match status" value="1"/>
</dbReference>
<evidence type="ECO:0000313" key="3">
    <source>
        <dbReference type="Proteomes" id="UP000075901"/>
    </source>
</evidence>
<reference evidence="2" key="2">
    <citation type="submission" date="2020-05" db="UniProtKB">
        <authorList>
            <consortium name="EnsemblMetazoa"/>
        </authorList>
    </citation>
    <scope>IDENTIFICATION</scope>
    <source>
        <strain evidence="2">maculatus3</strain>
    </source>
</reference>
<feature type="domain" description="Sulfotransferase" evidence="1">
    <location>
        <begin position="56"/>
        <end position="102"/>
    </location>
</feature>
<proteinExistence type="predicted"/>
<dbReference type="Proteomes" id="UP000075901">
    <property type="component" value="Unassembled WGS sequence"/>
</dbReference>
<evidence type="ECO:0000313" key="2">
    <source>
        <dbReference type="EnsemblMetazoa" id="AMAM007326-PA"/>
    </source>
</evidence>
<dbReference type="VEuPathDB" id="VectorBase:AMAM007326"/>
<evidence type="ECO:0000259" key="1">
    <source>
        <dbReference type="Pfam" id="PF00685"/>
    </source>
</evidence>
<organism evidence="2 3">
    <name type="scientific">Anopheles maculatus</name>
    <dbReference type="NCBI Taxonomy" id="74869"/>
    <lineage>
        <taxon>Eukaryota</taxon>
        <taxon>Metazoa</taxon>
        <taxon>Ecdysozoa</taxon>
        <taxon>Arthropoda</taxon>
        <taxon>Hexapoda</taxon>
        <taxon>Insecta</taxon>
        <taxon>Pterygota</taxon>
        <taxon>Neoptera</taxon>
        <taxon>Endopterygota</taxon>
        <taxon>Diptera</taxon>
        <taxon>Nematocera</taxon>
        <taxon>Culicoidea</taxon>
        <taxon>Culicidae</taxon>
        <taxon>Anophelinae</taxon>
        <taxon>Anopheles</taxon>
        <taxon>Anopheles maculatus group</taxon>
    </lineage>
</organism>
<accession>A0A182SI82</accession>
<protein>
    <recommendedName>
        <fullName evidence="1">Sulfotransferase domain-containing protein</fullName>
    </recommendedName>
</protein>
<dbReference type="GO" id="GO:0008146">
    <property type="term" value="F:sulfotransferase activity"/>
    <property type="evidence" value="ECO:0007669"/>
    <property type="project" value="InterPro"/>
</dbReference>
<dbReference type="EnsemblMetazoa" id="AMAM007326-RA">
    <property type="protein sequence ID" value="AMAM007326-PA"/>
    <property type="gene ID" value="AMAM007326"/>
</dbReference>